<dbReference type="InterPro" id="IPR008880">
    <property type="entry name" value="Trigger_fac_C"/>
</dbReference>
<dbReference type="GO" id="GO:0006457">
    <property type="term" value="P:protein folding"/>
    <property type="evidence" value="ECO:0007669"/>
    <property type="project" value="InterPro"/>
</dbReference>
<dbReference type="GO" id="GO:0015031">
    <property type="term" value="P:protein transport"/>
    <property type="evidence" value="ECO:0007669"/>
    <property type="project" value="InterPro"/>
</dbReference>
<feature type="domain" description="Trigger factor ribosome-binding bacterial" evidence="3">
    <location>
        <begin position="23"/>
        <end position="157"/>
    </location>
</feature>
<dbReference type="Gene3D" id="3.30.70.1050">
    <property type="entry name" value="Trigger factor ribosome-binding domain"/>
    <property type="match status" value="1"/>
</dbReference>
<dbReference type="InterPro" id="IPR027304">
    <property type="entry name" value="Trigger_fact/SurA_dom_sf"/>
</dbReference>
<evidence type="ECO:0000259" key="4">
    <source>
        <dbReference type="Pfam" id="PF05698"/>
    </source>
</evidence>
<evidence type="ECO:0000256" key="2">
    <source>
        <dbReference type="ARBA" id="ARBA00023235"/>
    </source>
</evidence>
<gene>
    <name evidence="5" type="ORF">COX64_04020</name>
</gene>
<dbReference type="Proteomes" id="UP000228952">
    <property type="component" value="Unassembled WGS sequence"/>
</dbReference>
<dbReference type="SUPFAM" id="SSF102735">
    <property type="entry name" value="Trigger factor ribosome-binding domain"/>
    <property type="match status" value="1"/>
</dbReference>
<dbReference type="InterPro" id="IPR036611">
    <property type="entry name" value="Trigger_fac_ribosome-bd_sf"/>
</dbReference>
<proteinExistence type="predicted"/>
<dbReference type="Gene3D" id="1.10.3120.10">
    <property type="entry name" value="Trigger factor, C-terminal domain"/>
    <property type="match status" value="1"/>
</dbReference>
<keyword evidence="1" id="KW-0697">Rotamase</keyword>
<comment type="caution">
    <text evidence="5">The sequence shown here is derived from an EMBL/GenBank/DDBJ whole genome shotgun (WGS) entry which is preliminary data.</text>
</comment>
<name>A0A2M7W137_9BACT</name>
<evidence type="ECO:0000313" key="5">
    <source>
        <dbReference type="EMBL" id="PJA12863.1"/>
    </source>
</evidence>
<reference evidence="6" key="1">
    <citation type="submission" date="2017-09" db="EMBL/GenBank/DDBJ databases">
        <title>Depth-based differentiation of microbial function through sediment-hosted aquifers and enrichment of novel symbionts in the deep terrestrial subsurface.</title>
        <authorList>
            <person name="Probst A.J."/>
            <person name="Ladd B."/>
            <person name="Jarett J.K."/>
            <person name="Geller-Mcgrath D.E."/>
            <person name="Sieber C.M.K."/>
            <person name="Emerson J.B."/>
            <person name="Anantharaman K."/>
            <person name="Thomas B.C."/>
            <person name="Malmstrom R."/>
            <person name="Stieglmeier M."/>
            <person name="Klingl A."/>
            <person name="Woyke T."/>
            <person name="Ryan C.M."/>
            <person name="Banfield J.F."/>
        </authorList>
    </citation>
    <scope>NUCLEOTIDE SEQUENCE [LARGE SCALE GENOMIC DNA]</scope>
</reference>
<dbReference type="AlphaFoldDB" id="A0A2M7W137"/>
<dbReference type="Pfam" id="PF05698">
    <property type="entry name" value="Trigger_C"/>
    <property type="match status" value="1"/>
</dbReference>
<evidence type="ECO:0000256" key="1">
    <source>
        <dbReference type="ARBA" id="ARBA00023110"/>
    </source>
</evidence>
<dbReference type="EMBL" id="PFQB01000101">
    <property type="protein sequence ID" value="PJA12863.1"/>
    <property type="molecule type" value="Genomic_DNA"/>
</dbReference>
<dbReference type="InterPro" id="IPR037041">
    <property type="entry name" value="Trigger_fac_C_sf"/>
</dbReference>
<feature type="domain" description="Trigger factor C-terminal" evidence="4">
    <location>
        <begin position="193"/>
        <end position="313"/>
    </location>
</feature>
<dbReference type="SUPFAM" id="SSF109998">
    <property type="entry name" value="Triger factor/SurA peptide-binding domain-like"/>
    <property type="match status" value="1"/>
</dbReference>
<evidence type="ECO:0000259" key="3">
    <source>
        <dbReference type="Pfam" id="PF05697"/>
    </source>
</evidence>
<evidence type="ECO:0000313" key="6">
    <source>
        <dbReference type="Proteomes" id="UP000228952"/>
    </source>
</evidence>
<protein>
    <submittedName>
        <fullName evidence="5">Uncharacterized protein</fullName>
    </submittedName>
</protein>
<accession>A0A2M7W137</accession>
<dbReference type="Pfam" id="PF05697">
    <property type="entry name" value="Trigger_N"/>
    <property type="match status" value="1"/>
</dbReference>
<keyword evidence="2" id="KW-0413">Isomerase</keyword>
<sequence>MAQLLEPGAQKLIGSKKVISQVGNVYTYEITVNGAVQKDSYERLFQARNKDVEIKGFRKGEAPRNLVEQQIYSEVVKDLTNLLINYSVEELLADEQIIATSTPDVEKVNFSMVETPLSFTLKIDRLPDYKLPDVKKFQVKQPTITVKPEDVETARKNLWEEWVKKAKDEEKKEFSELTDAWVEKQMKIPNIKTIGDLDKLLVEELEHAKLHQEEDLLVNESLAKAIASMNITVPEGMAEKTLERNKQSQEEQFKKYGITFEEYLKHYNKTEEDYKKEVIVSAEKRFKEDVFWTLFIKARGIRIDPKDPKDIVYINYAASAMQVKPEDKLSQRQVDVILQTAAMYKAVQVFREEIGLKGHVEQGIEVGSEAKG</sequence>
<organism evidence="5 6">
    <name type="scientific">Candidatus Dojkabacteria bacterium CG_4_10_14_0_2_um_filter_Dojkabacteria_WS6_41_15</name>
    <dbReference type="NCBI Taxonomy" id="2014249"/>
    <lineage>
        <taxon>Bacteria</taxon>
        <taxon>Candidatus Dojkabacteria</taxon>
    </lineage>
</organism>
<dbReference type="GO" id="GO:0003755">
    <property type="term" value="F:peptidyl-prolyl cis-trans isomerase activity"/>
    <property type="evidence" value="ECO:0007669"/>
    <property type="project" value="UniProtKB-KW"/>
</dbReference>
<dbReference type="InterPro" id="IPR008881">
    <property type="entry name" value="Trigger_fac_ribosome-bd_bac"/>
</dbReference>